<evidence type="ECO:0000256" key="1">
    <source>
        <dbReference type="ARBA" id="ARBA00001947"/>
    </source>
</evidence>
<dbReference type="AlphaFoldDB" id="A0A2S8GLE1"/>
<comment type="similarity">
    <text evidence="3">Belongs to the PTPS family. QueD subfamily.</text>
</comment>
<dbReference type="GO" id="GO:0046872">
    <property type="term" value="F:metal ion binding"/>
    <property type="evidence" value="ECO:0007669"/>
    <property type="project" value="UniProtKB-KW"/>
</dbReference>
<evidence type="ECO:0000256" key="7">
    <source>
        <dbReference type="ARBA" id="ARBA00022833"/>
    </source>
</evidence>
<evidence type="ECO:0000256" key="2">
    <source>
        <dbReference type="ARBA" id="ARBA00005061"/>
    </source>
</evidence>
<comment type="catalytic activity">
    <reaction evidence="10">
        <text>7,8-dihydroneopterin 3'-triphosphate + H2O = 6-carboxy-5,6,7,8-tetrahydropterin + triphosphate + acetaldehyde + 2 H(+)</text>
        <dbReference type="Rhea" id="RHEA:27966"/>
        <dbReference type="ChEBI" id="CHEBI:15343"/>
        <dbReference type="ChEBI" id="CHEBI:15377"/>
        <dbReference type="ChEBI" id="CHEBI:15378"/>
        <dbReference type="ChEBI" id="CHEBI:18036"/>
        <dbReference type="ChEBI" id="CHEBI:58462"/>
        <dbReference type="ChEBI" id="CHEBI:61032"/>
        <dbReference type="EC" id="4.1.2.50"/>
    </reaction>
</comment>
<evidence type="ECO:0000256" key="6">
    <source>
        <dbReference type="ARBA" id="ARBA00022723"/>
    </source>
</evidence>
<dbReference type="EMBL" id="PUHZ01000015">
    <property type="protein sequence ID" value="PQO45249.1"/>
    <property type="molecule type" value="Genomic_DNA"/>
</dbReference>
<evidence type="ECO:0000256" key="3">
    <source>
        <dbReference type="ARBA" id="ARBA00008900"/>
    </source>
</evidence>
<dbReference type="RefSeq" id="WP_105336229.1">
    <property type="nucleotide sequence ID" value="NZ_PUHZ01000015.1"/>
</dbReference>
<dbReference type="InterPro" id="IPR038418">
    <property type="entry name" value="6-PTP_synth/QueD_sf"/>
</dbReference>
<dbReference type="PANTHER" id="PTHR12589">
    <property type="entry name" value="PYRUVOYL TETRAHYDROBIOPTERIN SYNTHASE"/>
    <property type="match status" value="1"/>
</dbReference>
<evidence type="ECO:0000256" key="10">
    <source>
        <dbReference type="ARBA" id="ARBA00048807"/>
    </source>
</evidence>
<evidence type="ECO:0000256" key="4">
    <source>
        <dbReference type="ARBA" id="ARBA00012982"/>
    </source>
</evidence>
<keyword evidence="7" id="KW-0862">Zinc</keyword>
<comment type="pathway">
    <text evidence="2">Purine metabolism; 7-cyano-7-deazaguanine biosynthesis.</text>
</comment>
<dbReference type="PANTHER" id="PTHR12589:SF7">
    <property type="entry name" value="6-PYRUVOYL TETRAHYDROBIOPTERIN SYNTHASE"/>
    <property type="match status" value="1"/>
</dbReference>
<dbReference type="InterPro" id="IPR007115">
    <property type="entry name" value="6-PTP_synth/QueD"/>
</dbReference>
<keyword evidence="8" id="KW-0456">Lyase</keyword>
<evidence type="ECO:0000256" key="9">
    <source>
        <dbReference type="ARBA" id="ARBA00031449"/>
    </source>
</evidence>
<dbReference type="SUPFAM" id="SSF55620">
    <property type="entry name" value="Tetrahydrobiopterin biosynthesis enzymes-like"/>
    <property type="match status" value="1"/>
</dbReference>
<proteinExistence type="inferred from homology"/>
<evidence type="ECO:0000313" key="11">
    <source>
        <dbReference type="EMBL" id="PQO45249.1"/>
    </source>
</evidence>
<dbReference type="Gene3D" id="3.30.479.10">
    <property type="entry name" value="6-pyruvoyl tetrahydropterin synthase/QueD"/>
    <property type="match status" value="1"/>
</dbReference>
<organism evidence="11 12">
    <name type="scientific">Blastopirellula marina</name>
    <dbReference type="NCBI Taxonomy" id="124"/>
    <lineage>
        <taxon>Bacteria</taxon>
        <taxon>Pseudomonadati</taxon>
        <taxon>Planctomycetota</taxon>
        <taxon>Planctomycetia</taxon>
        <taxon>Pirellulales</taxon>
        <taxon>Pirellulaceae</taxon>
        <taxon>Blastopirellula</taxon>
    </lineage>
</organism>
<keyword evidence="6" id="KW-0479">Metal-binding</keyword>
<dbReference type="OrthoDB" id="9804698at2"/>
<dbReference type="UniPathway" id="UPA00391"/>
<protein>
    <recommendedName>
        <fullName evidence="5">6-carboxy-5,6,7,8-tetrahydropterin synthase</fullName>
        <ecNumber evidence="4">4.1.2.50</ecNumber>
    </recommendedName>
    <alternativeName>
        <fullName evidence="9">Queuosine biosynthesis protein QueD</fullName>
    </alternativeName>
</protein>
<gene>
    <name evidence="11" type="ORF">C5Y93_14900</name>
</gene>
<evidence type="ECO:0000256" key="5">
    <source>
        <dbReference type="ARBA" id="ARBA00018141"/>
    </source>
</evidence>
<comment type="cofactor">
    <cofactor evidence="1">
        <name>Zn(2+)</name>
        <dbReference type="ChEBI" id="CHEBI:29105"/>
    </cofactor>
</comment>
<dbReference type="EC" id="4.1.2.50" evidence="4"/>
<dbReference type="Proteomes" id="UP000237819">
    <property type="component" value="Unassembled WGS sequence"/>
</dbReference>
<evidence type="ECO:0000313" key="12">
    <source>
        <dbReference type="Proteomes" id="UP000237819"/>
    </source>
</evidence>
<accession>A0A2S8GLE1</accession>
<dbReference type="GO" id="GO:0070497">
    <property type="term" value="F:6-carboxytetrahydropterin synthase activity"/>
    <property type="evidence" value="ECO:0007669"/>
    <property type="project" value="UniProtKB-EC"/>
</dbReference>
<name>A0A2S8GLE1_9BACT</name>
<reference evidence="11 12" key="1">
    <citation type="submission" date="2018-02" db="EMBL/GenBank/DDBJ databases">
        <title>Comparative genomes isolates from brazilian mangrove.</title>
        <authorList>
            <person name="Araujo J.E."/>
            <person name="Taketani R.G."/>
            <person name="Silva M.C.P."/>
            <person name="Loureco M.V."/>
            <person name="Andreote F.D."/>
        </authorList>
    </citation>
    <scope>NUCLEOTIDE SEQUENCE [LARGE SCALE GENOMIC DNA]</scope>
    <source>
        <strain evidence="11 12">Nap-Phe MGV</strain>
    </source>
</reference>
<evidence type="ECO:0000256" key="8">
    <source>
        <dbReference type="ARBA" id="ARBA00023239"/>
    </source>
</evidence>
<comment type="caution">
    <text evidence="11">The sequence shown here is derived from an EMBL/GenBank/DDBJ whole genome shotgun (WGS) entry which is preliminary data.</text>
</comment>
<sequence>MRKRHWVRLTKDHLVFSAGHFITFGGNICERIHGHNYRVEVELHGPLDENHYVVDFIALRDSLQEIVGGLDHRMLLPTQHPSIRVMVEDREITARFEDRRWVFPKEECVLLEIPNTTTELLAQWIGERLLEALETRLQWKPEAMRVGVDENYGQWGYCEFS</sequence>
<dbReference type="Pfam" id="PF01242">
    <property type="entry name" value="PTPS"/>
    <property type="match status" value="1"/>
</dbReference>